<reference evidence="2 3" key="1">
    <citation type="submission" date="2024-09" db="EMBL/GenBank/DDBJ databases">
        <title>Novel species of the genus Pelomonas and Roseateles isolated from streams.</title>
        <authorList>
            <person name="Lu H."/>
        </authorList>
    </citation>
    <scope>NUCLEOTIDE SEQUENCE [LARGE SCALE GENOMIC DNA]</scope>
    <source>
        <strain evidence="2 3">DC23W</strain>
    </source>
</reference>
<dbReference type="Proteomes" id="UP001606300">
    <property type="component" value="Unassembled WGS sequence"/>
</dbReference>
<evidence type="ECO:0008006" key="4">
    <source>
        <dbReference type="Google" id="ProtNLM"/>
    </source>
</evidence>
<keyword evidence="1" id="KW-0472">Membrane</keyword>
<accession>A0ABW7ENH0</accession>
<comment type="caution">
    <text evidence="2">The sequence shown here is derived from an EMBL/GenBank/DDBJ whole genome shotgun (WGS) entry which is preliminary data.</text>
</comment>
<protein>
    <recommendedName>
        <fullName evidence="4">LexA-binding, inner membrane-associated hydrolase</fullName>
    </recommendedName>
</protein>
<evidence type="ECO:0000313" key="2">
    <source>
        <dbReference type="EMBL" id="MFG6414429.1"/>
    </source>
</evidence>
<keyword evidence="1" id="KW-1133">Transmembrane helix</keyword>
<organism evidence="2 3">
    <name type="scientific">Pelomonas dachongensis</name>
    <dbReference type="NCBI Taxonomy" id="3299029"/>
    <lineage>
        <taxon>Bacteria</taxon>
        <taxon>Pseudomonadati</taxon>
        <taxon>Pseudomonadota</taxon>
        <taxon>Betaproteobacteria</taxon>
        <taxon>Burkholderiales</taxon>
        <taxon>Sphaerotilaceae</taxon>
        <taxon>Roseateles</taxon>
    </lineage>
</organism>
<dbReference type="RefSeq" id="WP_394470504.1">
    <property type="nucleotide sequence ID" value="NZ_JBIGHY010000003.1"/>
</dbReference>
<proteinExistence type="predicted"/>
<keyword evidence="3" id="KW-1185">Reference proteome</keyword>
<sequence>MPITPFHFGPGAAVYAVAPQQVSFLAFCAANVLIDVESLYNLVRGNAQVHAFFHTYVGATLVALAMVGAWALLRRVLPPRWVGGLTLKRVAVGALLGAWSHVVLDSVMHVDIQPLQPLSADNGLFRIVSLLTLHGACVAAALGALAVMGVRRLLARRG</sequence>
<feature type="transmembrane region" description="Helical" evidence="1">
    <location>
        <begin position="53"/>
        <end position="73"/>
    </location>
</feature>
<dbReference type="EMBL" id="JBIGHY010000003">
    <property type="protein sequence ID" value="MFG6414429.1"/>
    <property type="molecule type" value="Genomic_DNA"/>
</dbReference>
<name>A0ABW7ENH0_9BURK</name>
<evidence type="ECO:0000256" key="1">
    <source>
        <dbReference type="SAM" id="Phobius"/>
    </source>
</evidence>
<gene>
    <name evidence="2" type="ORF">ACG02S_11030</name>
</gene>
<keyword evidence="1" id="KW-0812">Transmembrane</keyword>
<feature type="transmembrane region" description="Helical" evidence="1">
    <location>
        <begin position="85"/>
        <end position="104"/>
    </location>
</feature>
<feature type="transmembrane region" description="Helical" evidence="1">
    <location>
        <begin position="124"/>
        <end position="150"/>
    </location>
</feature>
<evidence type="ECO:0000313" key="3">
    <source>
        <dbReference type="Proteomes" id="UP001606300"/>
    </source>
</evidence>